<dbReference type="PANTHER" id="PTHR19328:SF75">
    <property type="entry name" value="ALDOSE SUGAR DEHYDROGENASE YLII"/>
    <property type="match status" value="1"/>
</dbReference>
<evidence type="ECO:0000259" key="2">
    <source>
        <dbReference type="Pfam" id="PF07995"/>
    </source>
</evidence>
<dbReference type="Pfam" id="PF07995">
    <property type="entry name" value="GSDH"/>
    <property type="match status" value="1"/>
</dbReference>
<dbReference type="SUPFAM" id="SSF50952">
    <property type="entry name" value="Soluble quinoprotein glucose dehydrogenase"/>
    <property type="match status" value="1"/>
</dbReference>
<keyword evidence="1" id="KW-0732">Signal</keyword>
<feature type="chain" id="PRO_5021806691" evidence="1">
    <location>
        <begin position="23"/>
        <end position="378"/>
    </location>
</feature>
<evidence type="ECO:0000313" key="4">
    <source>
        <dbReference type="Proteomes" id="UP000317496"/>
    </source>
</evidence>
<dbReference type="InterPro" id="IPR011042">
    <property type="entry name" value="6-blade_b-propeller_TolB-like"/>
</dbReference>
<evidence type="ECO:0000313" key="3">
    <source>
        <dbReference type="EMBL" id="QDO97636.1"/>
    </source>
</evidence>
<proteinExistence type="predicted"/>
<sequence>MRRTAFAGIGLSLVLSSGAASAQNPQTVRTQEASVRAVTVASGLENPWGFAFLPDGRLLVTERPGAMRVVDKGKVSPPLGNVPKVFDSGQGGLLDVTLDPEFARNRTIYFTYAEPGQGAEQGGAGTALASAVFDETRLSDVKALFRQQPKMSGGLHFGSRVVVGPDGKLWLGLGERYRRDESQNLNSHLGKLIRLEKNGRVPSDNPFVGRSDARAEIWSYGHRNIQGMARHPQTGAVWLNEHGAQGGDEVNIPEKAKNYGWPVITHGIDYSGARIGVGSSAPGMEQPLLHWTPSIAPSGMAFYTGDRIPAWRGNLFVGSLKFGTLHRVVLEGTRVVRQEQMLKEIGDNIRDVRDGPDGFLYIATDSPRGRIIRLEPAH</sequence>
<accession>A0A516H1J5</accession>
<dbReference type="InterPro" id="IPR012938">
    <property type="entry name" value="Glc/Sorbosone_DH"/>
</dbReference>
<organism evidence="3 4">
    <name type="scientific">Ferrovibrio terrae</name>
    <dbReference type="NCBI Taxonomy" id="2594003"/>
    <lineage>
        <taxon>Bacteria</taxon>
        <taxon>Pseudomonadati</taxon>
        <taxon>Pseudomonadota</taxon>
        <taxon>Alphaproteobacteria</taxon>
        <taxon>Rhodospirillales</taxon>
        <taxon>Rhodospirillaceae</taxon>
        <taxon>Ferrovibrio</taxon>
    </lineage>
</organism>
<dbReference type="Proteomes" id="UP000317496">
    <property type="component" value="Chromosome"/>
</dbReference>
<dbReference type="RefSeq" id="WP_144068617.1">
    <property type="nucleotide sequence ID" value="NZ_CP041636.1"/>
</dbReference>
<name>A0A516H1J5_9PROT</name>
<dbReference type="KEGG" id="fer:FNB15_10300"/>
<protein>
    <submittedName>
        <fullName evidence="3">PQQ-dependent sugar dehydrogenase</fullName>
    </submittedName>
</protein>
<dbReference type="InterPro" id="IPR011041">
    <property type="entry name" value="Quinoprot_gluc/sorb_DH_b-prop"/>
</dbReference>
<dbReference type="AlphaFoldDB" id="A0A516H1J5"/>
<feature type="signal peptide" evidence="1">
    <location>
        <begin position="1"/>
        <end position="22"/>
    </location>
</feature>
<dbReference type="OrthoDB" id="9770043at2"/>
<dbReference type="EMBL" id="CP041636">
    <property type="protein sequence ID" value="QDO97636.1"/>
    <property type="molecule type" value="Genomic_DNA"/>
</dbReference>
<feature type="domain" description="Glucose/Sorbosone dehydrogenase" evidence="2">
    <location>
        <begin position="44"/>
        <end position="373"/>
    </location>
</feature>
<dbReference type="PANTHER" id="PTHR19328">
    <property type="entry name" value="HEDGEHOG-INTERACTING PROTEIN"/>
    <property type="match status" value="1"/>
</dbReference>
<dbReference type="Gene3D" id="2.120.10.30">
    <property type="entry name" value="TolB, C-terminal domain"/>
    <property type="match status" value="1"/>
</dbReference>
<keyword evidence="4" id="KW-1185">Reference proteome</keyword>
<reference evidence="3 4" key="1">
    <citation type="submission" date="2019-07" db="EMBL/GenBank/DDBJ databases">
        <title>Genome sequencing for Ferrovibrio sp. K5.</title>
        <authorList>
            <person name="Park S.-J."/>
        </authorList>
    </citation>
    <scope>NUCLEOTIDE SEQUENCE [LARGE SCALE GENOMIC DNA]</scope>
    <source>
        <strain evidence="3 4">K5</strain>
    </source>
</reference>
<gene>
    <name evidence="3" type="ORF">FNB15_10300</name>
</gene>
<evidence type="ECO:0000256" key="1">
    <source>
        <dbReference type="SAM" id="SignalP"/>
    </source>
</evidence>